<gene>
    <name evidence="17" type="ORF">BJF95_19895</name>
</gene>
<evidence type="ECO:0000256" key="3">
    <source>
        <dbReference type="ARBA" id="ARBA00004910"/>
    </source>
</evidence>
<dbReference type="GO" id="GO:0008270">
    <property type="term" value="F:zinc ion binding"/>
    <property type="evidence" value="ECO:0007669"/>
    <property type="project" value="InterPro"/>
</dbReference>
<keyword evidence="9 12" id="KW-0521">NADP</keyword>
<evidence type="ECO:0000313" key="18">
    <source>
        <dbReference type="Proteomes" id="UP000186894"/>
    </source>
</evidence>
<dbReference type="RefSeq" id="WP_075640515.1">
    <property type="nucleotide sequence ID" value="NZ_MKIM01000028.1"/>
</dbReference>
<feature type="binding site" evidence="15">
    <location>
        <position position="54"/>
    </location>
    <ligand>
        <name>Zn(2+)</name>
        <dbReference type="ChEBI" id="CHEBI:29105"/>
        <note>catalytic</note>
    </ligand>
</feature>
<keyword evidence="11" id="KW-0511">Multifunctional enzyme</keyword>
<evidence type="ECO:0000256" key="9">
    <source>
        <dbReference type="ARBA" id="ARBA00022857"/>
    </source>
</evidence>
<dbReference type="GO" id="GO:0008703">
    <property type="term" value="F:5-amino-6-(5-phosphoribosylamino)uracil reductase activity"/>
    <property type="evidence" value="ECO:0007669"/>
    <property type="project" value="UniProtKB-EC"/>
</dbReference>
<evidence type="ECO:0000256" key="8">
    <source>
        <dbReference type="ARBA" id="ARBA00022833"/>
    </source>
</evidence>
<dbReference type="Pfam" id="PF01872">
    <property type="entry name" value="RibD_C"/>
    <property type="match status" value="1"/>
</dbReference>
<dbReference type="PIRSF" id="PIRSF006769">
    <property type="entry name" value="RibD"/>
    <property type="match status" value="1"/>
</dbReference>
<dbReference type="Gene3D" id="3.40.430.10">
    <property type="entry name" value="Dihydrofolate Reductase, subunit A"/>
    <property type="match status" value="1"/>
</dbReference>
<dbReference type="Gene3D" id="3.40.140.10">
    <property type="entry name" value="Cytidine Deaminase, domain 2"/>
    <property type="match status" value="1"/>
</dbReference>
<feature type="binding site" evidence="14">
    <location>
        <begin position="302"/>
        <end position="308"/>
    </location>
    <ligand>
        <name>NADP(+)</name>
        <dbReference type="ChEBI" id="CHEBI:58349"/>
    </ligand>
</feature>
<dbReference type="InterPro" id="IPR050765">
    <property type="entry name" value="Riboflavin_Biosynth_HTPR"/>
</dbReference>
<feature type="binding site" evidence="14">
    <location>
        <position position="211"/>
    </location>
    <ligand>
        <name>substrate</name>
    </ligand>
</feature>
<feature type="active site" description="Proton donor" evidence="13">
    <location>
        <position position="56"/>
    </location>
</feature>
<keyword evidence="12" id="KW-0378">Hydrolase</keyword>
<comment type="function">
    <text evidence="1 12">Converts 2,5-diamino-6-(ribosylamino)-4(3h)-pyrimidinone 5'-phosphate into 5-amino-6-(ribosylamino)-2,4(1h,3h)-pyrimidinedione 5'-phosphate.</text>
</comment>
<evidence type="ECO:0000256" key="15">
    <source>
        <dbReference type="PIRSR" id="PIRSR006769-3"/>
    </source>
</evidence>
<dbReference type="InterPro" id="IPR004794">
    <property type="entry name" value="Eubact_RibD"/>
</dbReference>
<dbReference type="PANTHER" id="PTHR38011">
    <property type="entry name" value="DIHYDROFOLATE REDUCTASE FAMILY PROTEIN (AFU_ORTHOLOGUE AFUA_8G06820)"/>
    <property type="match status" value="1"/>
</dbReference>
<name>A0A1Q8ZN35_9HYPH</name>
<dbReference type="Pfam" id="PF00383">
    <property type="entry name" value="dCMP_cyt_deam_1"/>
    <property type="match status" value="1"/>
</dbReference>
<dbReference type="PROSITE" id="PS00903">
    <property type="entry name" value="CYT_DCMP_DEAMINASES_1"/>
    <property type="match status" value="1"/>
</dbReference>
<dbReference type="GO" id="GO:0008835">
    <property type="term" value="F:diaminohydroxyphosphoribosylaminopyrimidine deaminase activity"/>
    <property type="evidence" value="ECO:0007669"/>
    <property type="project" value="UniProtKB-EC"/>
</dbReference>
<dbReference type="EC" id="3.5.4.26" evidence="12"/>
<comment type="catalytic activity">
    <reaction evidence="12">
        <text>2,5-diamino-6-hydroxy-4-(5-phosphoribosylamino)-pyrimidine + H2O + H(+) = 5-amino-6-(5-phospho-D-ribosylamino)uracil + NH4(+)</text>
        <dbReference type="Rhea" id="RHEA:21868"/>
        <dbReference type="ChEBI" id="CHEBI:15377"/>
        <dbReference type="ChEBI" id="CHEBI:15378"/>
        <dbReference type="ChEBI" id="CHEBI:28938"/>
        <dbReference type="ChEBI" id="CHEBI:58453"/>
        <dbReference type="ChEBI" id="CHEBI:58614"/>
        <dbReference type="EC" id="3.5.4.26"/>
    </reaction>
</comment>
<feature type="binding site" evidence="15">
    <location>
        <position position="79"/>
    </location>
    <ligand>
        <name>Zn(2+)</name>
        <dbReference type="ChEBI" id="CHEBI:29105"/>
        <note>catalytic</note>
    </ligand>
</feature>
<dbReference type="PANTHER" id="PTHR38011:SF7">
    <property type="entry name" value="2,5-DIAMINO-6-RIBOSYLAMINO-4(3H)-PYRIMIDINONE 5'-PHOSPHATE REDUCTASE"/>
    <property type="match status" value="1"/>
</dbReference>
<feature type="binding site" evidence="14">
    <location>
        <position position="208"/>
    </location>
    <ligand>
        <name>substrate</name>
    </ligand>
</feature>
<dbReference type="UniPathway" id="UPA00275">
    <property type="reaction ID" value="UER00401"/>
</dbReference>
<feature type="binding site" evidence="14">
    <location>
        <position position="158"/>
    </location>
    <ligand>
        <name>NADP(+)</name>
        <dbReference type="ChEBI" id="CHEBI:58349"/>
    </ligand>
</feature>
<feature type="binding site" evidence="15">
    <location>
        <position position="88"/>
    </location>
    <ligand>
        <name>Zn(2+)</name>
        <dbReference type="ChEBI" id="CHEBI:29105"/>
        <note>catalytic</note>
    </ligand>
</feature>
<sequence>MSVEADDRRFMAAAIRLGRSHLGQTATNPSVGCVVVKDGKIIGEGVTAVGGRPHAEPQALAMAGERAKGATVYVTLEPCSHYGKTPPCANALVAAGVARVVVAVTDPDPRVSGRGLAILADAGIEVVTGVLHTDAARGLSAYLTRHICKRAQVILKLAISADNMIGKKGEGQVSITGPIARAQVQLLRAETDAILVGIGTAKADNPQLTVRLKGMEHRSPLRIVLDRRLELPLSTTLASTARQVQTACACCNPSDFRCDEAFSARETELKEQGVEVMKVADLGDLLSHLATLGVSSVLVEGGASVAKAFLDADLVDRIHLYQGAVEIGSNGLASPLGRANIPSTFRHVRHARFGFDQFDEFERDR</sequence>
<evidence type="ECO:0000256" key="2">
    <source>
        <dbReference type="ARBA" id="ARBA00004882"/>
    </source>
</evidence>
<feature type="binding site" evidence="14">
    <location>
        <position position="188"/>
    </location>
    <ligand>
        <name>substrate</name>
    </ligand>
</feature>
<comment type="catalytic activity">
    <reaction evidence="12">
        <text>5-amino-6-(5-phospho-D-ribitylamino)uracil + NADP(+) = 5-amino-6-(5-phospho-D-ribosylamino)uracil + NADPH + H(+)</text>
        <dbReference type="Rhea" id="RHEA:17845"/>
        <dbReference type="ChEBI" id="CHEBI:15378"/>
        <dbReference type="ChEBI" id="CHEBI:57783"/>
        <dbReference type="ChEBI" id="CHEBI:58349"/>
        <dbReference type="ChEBI" id="CHEBI:58421"/>
        <dbReference type="ChEBI" id="CHEBI:58453"/>
        <dbReference type="EC" id="1.1.1.193"/>
    </reaction>
</comment>
<evidence type="ECO:0000259" key="16">
    <source>
        <dbReference type="PROSITE" id="PS51747"/>
    </source>
</evidence>
<feature type="binding site" evidence="14">
    <location>
        <position position="300"/>
    </location>
    <ligand>
        <name>substrate</name>
    </ligand>
</feature>
<evidence type="ECO:0000256" key="7">
    <source>
        <dbReference type="ARBA" id="ARBA00022723"/>
    </source>
</evidence>
<keyword evidence="6 12" id="KW-0686">Riboflavin biosynthesis</keyword>
<comment type="caution">
    <text evidence="17">The sequence shown here is derived from an EMBL/GenBank/DDBJ whole genome shotgun (WGS) entry which is preliminary data.</text>
</comment>
<feature type="domain" description="CMP/dCMP-type deaminase" evidence="16">
    <location>
        <begin position="5"/>
        <end position="127"/>
    </location>
</feature>
<feature type="binding site" evidence="14">
    <location>
        <position position="200"/>
    </location>
    <ligand>
        <name>NADP(+)</name>
        <dbReference type="ChEBI" id="CHEBI:58349"/>
    </ligand>
</feature>
<organism evidence="17 18">
    <name type="scientific">Rhizobium oryziradicis</name>
    <dbReference type="NCBI Taxonomy" id="1867956"/>
    <lineage>
        <taxon>Bacteria</taxon>
        <taxon>Pseudomonadati</taxon>
        <taxon>Pseudomonadota</taxon>
        <taxon>Alphaproteobacteria</taxon>
        <taxon>Hyphomicrobiales</taxon>
        <taxon>Rhizobiaceae</taxon>
        <taxon>Rhizobium/Agrobacterium group</taxon>
        <taxon>Rhizobium</taxon>
    </lineage>
</organism>
<evidence type="ECO:0000256" key="10">
    <source>
        <dbReference type="ARBA" id="ARBA00023002"/>
    </source>
</evidence>
<keyword evidence="8 12" id="KW-0862">Zinc</keyword>
<dbReference type="PROSITE" id="PS51747">
    <property type="entry name" value="CYT_DCMP_DEAMINASES_2"/>
    <property type="match status" value="1"/>
</dbReference>
<dbReference type="InterPro" id="IPR002125">
    <property type="entry name" value="CMP_dCMP_dom"/>
</dbReference>
<evidence type="ECO:0000256" key="11">
    <source>
        <dbReference type="ARBA" id="ARBA00023268"/>
    </source>
</evidence>
<dbReference type="EMBL" id="MKIM01000028">
    <property type="protein sequence ID" value="OLP43186.1"/>
    <property type="molecule type" value="Genomic_DNA"/>
</dbReference>
<dbReference type="AlphaFoldDB" id="A0A1Q8ZN35"/>
<protein>
    <recommendedName>
        <fullName evidence="12">Riboflavin biosynthesis protein RibD</fullName>
    </recommendedName>
    <domain>
        <recommendedName>
            <fullName evidence="12">Diaminohydroxyphosphoribosylaminopyrimidine deaminase</fullName>
            <shortName evidence="12">DRAP deaminase</shortName>
            <ecNumber evidence="12">3.5.4.26</ecNumber>
        </recommendedName>
        <alternativeName>
            <fullName evidence="12">Riboflavin-specific deaminase</fullName>
        </alternativeName>
    </domain>
    <domain>
        <recommendedName>
            <fullName evidence="12">5-amino-6-(5-phosphoribosylamino)uracil reductase</fullName>
            <ecNumber evidence="12">1.1.1.193</ecNumber>
        </recommendedName>
        <alternativeName>
            <fullName evidence="12">HTP reductase</fullName>
        </alternativeName>
    </domain>
</protein>
<proteinExistence type="inferred from homology"/>
<comment type="cofactor">
    <cofactor evidence="12 15">
        <name>Zn(2+)</name>
        <dbReference type="ChEBI" id="CHEBI:29105"/>
    </cofactor>
    <text evidence="12 15">Binds 1 zinc ion.</text>
</comment>
<dbReference type="OrthoDB" id="9800865at2"/>
<keyword evidence="18" id="KW-1185">Reference proteome</keyword>
<dbReference type="InterPro" id="IPR024072">
    <property type="entry name" value="DHFR-like_dom_sf"/>
</dbReference>
<dbReference type="CDD" id="cd01284">
    <property type="entry name" value="Riboflavin_deaminase-reductase"/>
    <property type="match status" value="1"/>
</dbReference>
<dbReference type="GO" id="GO:0009231">
    <property type="term" value="P:riboflavin biosynthetic process"/>
    <property type="evidence" value="ECO:0007669"/>
    <property type="project" value="UniProtKB-UniPathway"/>
</dbReference>
<dbReference type="InterPro" id="IPR002734">
    <property type="entry name" value="RibDG_C"/>
</dbReference>
<comment type="similarity">
    <text evidence="5 12">In the C-terminal section; belongs to the HTP reductase family.</text>
</comment>
<comment type="pathway">
    <text evidence="2 12">Cofactor biosynthesis; riboflavin biosynthesis; 5-amino-6-(D-ribitylamino)uracil from GTP: step 2/4.</text>
</comment>
<dbReference type="SUPFAM" id="SSF53927">
    <property type="entry name" value="Cytidine deaminase-like"/>
    <property type="match status" value="1"/>
</dbReference>
<evidence type="ECO:0000256" key="1">
    <source>
        <dbReference type="ARBA" id="ARBA00002151"/>
    </source>
</evidence>
<evidence type="ECO:0000256" key="6">
    <source>
        <dbReference type="ARBA" id="ARBA00022619"/>
    </source>
</evidence>
<comment type="pathway">
    <text evidence="3 12">Cofactor biosynthesis; riboflavin biosynthesis; 5-amino-6-(D-ribitylamino)uracil from GTP: step 3/4.</text>
</comment>
<accession>A0A1Q8ZN35</accession>
<dbReference type="EC" id="1.1.1.193" evidence="12"/>
<comment type="similarity">
    <text evidence="4 12">In the N-terminal section; belongs to the cytidine and deoxycytidylate deaminase family.</text>
</comment>
<evidence type="ECO:0000256" key="4">
    <source>
        <dbReference type="ARBA" id="ARBA00005259"/>
    </source>
</evidence>
<dbReference type="InterPro" id="IPR016193">
    <property type="entry name" value="Cytidine_deaminase-like"/>
</dbReference>
<dbReference type="STRING" id="1867956.BJF95_19895"/>
<keyword evidence="10 12" id="KW-0560">Oxidoreductase</keyword>
<evidence type="ECO:0000256" key="5">
    <source>
        <dbReference type="ARBA" id="ARBA00007417"/>
    </source>
</evidence>
<evidence type="ECO:0000256" key="12">
    <source>
        <dbReference type="PIRNR" id="PIRNR006769"/>
    </source>
</evidence>
<dbReference type="Proteomes" id="UP000186894">
    <property type="component" value="Unassembled WGS sequence"/>
</dbReference>
<reference evidence="17 18" key="1">
    <citation type="submission" date="2016-09" db="EMBL/GenBank/DDBJ databases">
        <title>Rhizobium oryziradicis sp. nov., isolated from the root of rice.</title>
        <authorList>
            <person name="Zhao J."/>
            <person name="Zhang X."/>
        </authorList>
    </citation>
    <scope>NUCLEOTIDE SEQUENCE [LARGE SCALE GENOMIC DNA]</scope>
    <source>
        <strain evidence="17 18">N19</strain>
    </source>
</reference>
<keyword evidence="7 12" id="KW-0479">Metal-binding</keyword>
<dbReference type="SUPFAM" id="SSF53597">
    <property type="entry name" value="Dihydrofolate reductase-like"/>
    <property type="match status" value="1"/>
</dbReference>
<evidence type="ECO:0000313" key="17">
    <source>
        <dbReference type="EMBL" id="OLP43186.1"/>
    </source>
</evidence>
<evidence type="ECO:0000256" key="13">
    <source>
        <dbReference type="PIRSR" id="PIRSR006769-1"/>
    </source>
</evidence>
<evidence type="ECO:0000256" key="14">
    <source>
        <dbReference type="PIRSR" id="PIRSR006769-2"/>
    </source>
</evidence>
<feature type="binding site" evidence="14">
    <location>
        <position position="204"/>
    </location>
    <ligand>
        <name>NADP(+)</name>
        <dbReference type="ChEBI" id="CHEBI:58349"/>
    </ligand>
</feature>
<dbReference type="NCBIfam" id="TIGR00326">
    <property type="entry name" value="eubact_ribD"/>
    <property type="match status" value="1"/>
</dbReference>
<dbReference type="InterPro" id="IPR016192">
    <property type="entry name" value="APOBEC/CMP_deaminase_Zn-bd"/>
</dbReference>